<comment type="caution">
    <text evidence="3">The sequence shown here is derived from an EMBL/GenBank/DDBJ whole genome shotgun (WGS) entry which is preliminary data.</text>
</comment>
<name>A0A917IJF2_9MICO</name>
<feature type="region of interest" description="Disordered" evidence="1">
    <location>
        <begin position="818"/>
        <end position="851"/>
    </location>
</feature>
<gene>
    <name evidence="3" type="ORF">GCM10010921_30340</name>
</gene>
<dbReference type="EMBL" id="BMJY01000024">
    <property type="protein sequence ID" value="GGH51122.1"/>
    <property type="molecule type" value="Genomic_DNA"/>
</dbReference>
<feature type="compositionally biased region" description="Gly residues" evidence="1">
    <location>
        <begin position="838"/>
        <end position="849"/>
    </location>
</feature>
<proteinExistence type="predicted"/>
<dbReference type="Proteomes" id="UP000657592">
    <property type="component" value="Unassembled WGS sequence"/>
</dbReference>
<dbReference type="InterPro" id="IPR006311">
    <property type="entry name" value="TAT_signal"/>
</dbReference>
<evidence type="ECO:0000313" key="3">
    <source>
        <dbReference type="EMBL" id="GGH51122.1"/>
    </source>
</evidence>
<reference evidence="3" key="1">
    <citation type="journal article" date="2014" name="Int. J. Syst. Evol. Microbiol.">
        <title>Complete genome sequence of Corynebacterium casei LMG S-19264T (=DSM 44701T), isolated from a smear-ripened cheese.</title>
        <authorList>
            <consortium name="US DOE Joint Genome Institute (JGI-PGF)"/>
            <person name="Walter F."/>
            <person name="Albersmeier A."/>
            <person name="Kalinowski J."/>
            <person name="Ruckert C."/>
        </authorList>
    </citation>
    <scope>NUCLEOTIDE SEQUENCE</scope>
    <source>
        <strain evidence="3">CGMCC 1.15794</strain>
    </source>
</reference>
<dbReference type="AlphaFoldDB" id="A0A917IJF2"/>
<keyword evidence="2" id="KW-0732">Signal</keyword>
<dbReference type="RefSeq" id="WP_188757241.1">
    <property type="nucleotide sequence ID" value="NZ_BMJY01000024.1"/>
</dbReference>
<reference evidence="3" key="2">
    <citation type="submission" date="2020-09" db="EMBL/GenBank/DDBJ databases">
        <authorList>
            <person name="Sun Q."/>
            <person name="Zhou Y."/>
        </authorList>
    </citation>
    <scope>NUCLEOTIDE SEQUENCE</scope>
    <source>
        <strain evidence="3">CGMCC 1.15794</strain>
    </source>
</reference>
<evidence type="ECO:0000313" key="4">
    <source>
        <dbReference type="Proteomes" id="UP000657592"/>
    </source>
</evidence>
<keyword evidence="4" id="KW-1185">Reference proteome</keyword>
<evidence type="ECO:0000256" key="2">
    <source>
        <dbReference type="SAM" id="SignalP"/>
    </source>
</evidence>
<organism evidence="3 4">
    <name type="scientific">Microbacterium album</name>
    <dbReference type="NCBI Taxonomy" id="2053191"/>
    <lineage>
        <taxon>Bacteria</taxon>
        <taxon>Bacillati</taxon>
        <taxon>Actinomycetota</taxon>
        <taxon>Actinomycetes</taxon>
        <taxon>Micrococcales</taxon>
        <taxon>Microbacteriaceae</taxon>
        <taxon>Microbacterium</taxon>
    </lineage>
</organism>
<sequence length="921" mass="96945">MSTPARSRLQRATAIAAAVLAVAGSGLILGAPPAEATTPAASPVTVKWAGGNDPELQRYQPDRAHMVDNADGSGHWNDFKDLEITVDQTKGLIDQAVTVRARGMKPTERQPSSTRRHFLQAMQCWGDPTDPAFYETCQWGGFNDAEQGAHGGTSVMPAGMSQVLNNAGNITSRGEGRGPVEAGEYPRFRAVTNQVNEPEPITTAGGRVQYFRGLGAFFGPSTTNEELFQPIQPDGTTEFPFRVQSAAAQPYLGCGDPRSGLGERCWLVIVPRGEHSGNRPGSDACRSNNTGLHTPFGQYQEYTGRSPIDQDCTFWDNRVVIPLDFENPYESCPPGAAERRVVGSEMLAQAMSSWQPRLCAGDAGATFNLATNSGDLVREQLVAGAVDFAGVSRPATPENLGEDGEWLLEGTDLAYAPLANSAVTIAFLAESHRDFGNMLYRDVRLTPRLVAKLLTQSYRTHTPYRFTPSATNQNDGRSSAVLRTETIVTDPEWIALGNPSAPGLRGVSARNAFMVSGPQGDDAIRLLWEYVQADADAVAFLRGEPDPWGNRINPYYLPEGHPQAPPRELDGTGGGYEVDLSRQPIDTFPVADQSKAPTAASAATLTDGRQIDALGFNPYSQSLAENALRVARVDKRTHNDYNPNLSNGPGQLTGRFYPAAPQAVPGTTNGRFVLGATLAPMAELYHLDVAQLGHPLPRKTGQDDVRWAREFVPYTPETVAAGAAAQQPADDGIAVLDMERLPPGAYPLATTVYGAVNLNSFSLDADARRDYAHLLDYVAGPGNEITGQRGGLPPGYVPLTGAQREQARELAERLRTTADELDDPAPDAPGDAPAEAGGDAGGDGAGGGAAAARGAAGAAGAADAGGLDGGPLTNPAAAPADADVTAAVGVPGQAALGGALLAGAAGLALTPFLMRRGVVDG</sequence>
<feature type="compositionally biased region" description="Low complexity" evidence="1">
    <location>
        <begin position="828"/>
        <end position="837"/>
    </location>
</feature>
<evidence type="ECO:0000256" key="1">
    <source>
        <dbReference type="SAM" id="MobiDB-lite"/>
    </source>
</evidence>
<protein>
    <recommendedName>
        <fullName evidence="5">PBP domain-containing protein</fullName>
    </recommendedName>
</protein>
<evidence type="ECO:0008006" key="5">
    <source>
        <dbReference type="Google" id="ProtNLM"/>
    </source>
</evidence>
<dbReference type="Gene3D" id="3.40.190.10">
    <property type="entry name" value="Periplasmic binding protein-like II"/>
    <property type="match status" value="1"/>
</dbReference>
<feature type="signal peptide" evidence="2">
    <location>
        <begin position="1"/>
        <end position="36"/>
    </location>
</feature>
<accession>A0A917IJF2</accession>
<dbReference type="PROSITE" id="PS51318">
    <property type="entry name" value="TAT"/>
    <property type="match status" value="1"/>
</dbReference>
<feature type="chain" id="PRO_5037254210" description="PBP domain-containing protein" evidence="2">
    <location>
        <begin position="37"/>
        <end position="921"/>
    </location>
</feature>